<reference evidence="4" key="1">
    <citation type="submission" date="2016-06" db="UniProtKB">
        <authorList>
            <consortium name="WormBaseParasite"/>
        </authorList>
    </citation>
    <scope>IDENTIFICATION</scope>
</reference>
<name>A0A183KKC9_9TREM</name>
<reference evidence="2 3" key="2">
    <citation type="submission" date="2018-11" db="EMBL/GenBank/DDBJ databases">
        <authorList>
            <consortium name="Pathogen Informatics"/>
        </authorList>
    </citation>
    <scope>NUCLEOTIDE SEQUENCE [LARGE SCALE GENOMIC DNA]</scope>
    <source>
        <strain evidence="2">Dakar</strain>
        <strain evidence="3">Dakar, Senegal</strain>
    </source>
</reference>
<gene>
    <name evidence="2" type="ORF">SCUD_LOCUS15490</name>
</gene>
<dbReference type="AlphaFoldDB" id="A0A183KKC9"/>
<keyword evidence="3" id="KW-1185">Reference proteome</keyword>
<dbReference type="EMBL" id="UZAK01037661">
    <property type="protein sequence ID" value="VDP59374.1"/>
    <property type="molecule type" value="Genomic_DNA"/>
</dbReference>
<accession>A0A183KKC9</accession>
<evidence type="ECO:0000313" key="2">
    <source>
        <dbReference type="EMBL" id="VDP59374.1"/>
    </source>
</evidence>
<evidence type="ECO:0000256" key="1">
    <source>
        <dbReference type="SAM" id="Phobius"/>
    </source>
</evidence>
<organism evidence="4">
    <name type="scientific">Schistosoma curassoni</name>
    <dbReference type="NCBI Taxonomy" id="6186"/>
    <lineage>
        <taxon>Eukaryota</taxon>
        <taxon>Metazoa</taxon>
        <taxon>Spiralia</taxon>
        <taxon>Lophotrochozoa</taxon>
        <taxon>Platyhelminthes</taxon>
        <taxon>Trematoda</taxon>
        <taxon>Digenea</taxon>
        <taxon>Strigeidida</taxon>
        <taxon>Schistosomatoidea</taxon>
        <taxon>Schistosomatidae</taxon>
        <taxon>Schistosoma</taxon>
    </lineage>
</organism>
<proteinExistence type="predicted"/>
<evidence type="ECO:0000313" key="3">
    <source>
        <dbReference type="Proteomes" id="UP000279833"/>
    </source>
</evidence>
<protein>
    <submittedName>
        <fullName evidence="2 4">Uncharacterized protein</fullName>
    </submittedName>
</protein>
<dbReference type="Proteomes" id="UP000279833">
    <property type="component" value="Unassembled WGS sequence"/>
</dbReference>
<keyword evidence="1" id="KW-0812">Transmembrane</keyword>
<sequence length="144" mass="16951">MTDRHHQYNNNNNNEKHPVIDGNCTKDDCIAFSNLKENRTSNTSIFIDNEHNKTSQNSFHLWNSHKYKHVDIWRPRNKWEFCFIFAVIIIVILLIIFISLWGAQLIVNQYVDKISDILENNEHLSGLNALFKSLIKLNIMINRG</sequence>
<feature type="transmembrane region" description="Helical" evidence="1">
    <location>
        <begin position="81"/>
        <end position="103"/>
    </location>
</feature>
<keyword evidence="1" id="KW-1133">Transmembrane helix</keyword>
<dbReference type="WBParaSite" id="SCUD_0001549301-mRNA-1">
    <property type="protein sequence ID" value="SCUD_0001549301-mRNA-1"/>
    <property type="gene ID" value="SCUD_0001549301"/>
</dbReference>
<keyword evidence="1" id="KW-0472">Membrane</keyword>
<evidence type="ECO:0000313" key="4">
    <source>
        <dbReference type="WBParaSite" id="SCUD_0001549301-mRNA-1"/>
    </source>
</evidence>